<evidence type="ECO:0000256" key="1">
    <source>
        <dbReference type="SAM" id="MobiDB-lite"/>
    </source>
</evidence>
<reference evidence="2 3" key="1">
    <citation type="submission" date="2024-10" db="EMBL/GenBank/DDBJ databases">
        <title>Updated reference genomes for cyclostephanoid diatoms.</title>
        <authorList>
            <person name="Roberts W.R."/>
            <person name="Alverson A.J."/>
        </authorList>
    </citation>
    <scope>NUCLEOTIDE SEQUENCE [LARGE SCALE GENOMIC DNA]</scope>
    <source>
        <strain evidence="2 3">AJA276-08</strain>
    </source>
</reference>
<feature type="region of interest" description="Disordered" evidence="1">
    <location>
        <begin position="188"/>
        <end position="229"/>
    </location>
</feature>
<dbReference type="Proteomes" id="UP001530315">
    <property type="component" value="Unassembled WGS sequence"/>
</dbReference>
<dbReference type="EMBL" id="JALLAZ020000506">
    <property type="protein sequence ID" value="KAL3793720.1"/>
    <property type="molecule type" value="Genomic_DNA"/>
</dbReference>
<comment type="caution">
    <text evidence="2">The sequence shown here is derived from an EMBL/GenBank/DDBJ whole genome shotgun (WGS) entry which is preliminary data.</text>
</comment>
<keyword evidence="3" id="KW-1185">Reference proteome</keyword>
<sequence>MKLITREIGQTILPQAEKLIKDNKGKSHDEICVLLLQKQFDESKESKATIVPDGALTADQEKTKPYSPLWEYNHNNVFTVYRIYYRGIVVDPNIFPPVAPREVEVPAKKTEGAEQVEASDVGGSASSLLVSDLTINPPIKAKPVELSDEERRAILKEVKDHTELLREFAGVIPDDELAARKRALYAALPPVPPPAGKKQKKNAKVAAAASDAAKKSSAMEEEDWDEVAV</sequence>
<proteinExistence type="predicted"/>
<organism evidence="2 3">
    <name type="scientific">Stephanodiscus triporus</name>
    <dbReference type="NCBI Taxonomy" id="2934178"/>
    <lineage>
        <taxon>Eukaryota</taxon>
        <taxon>Sar</taxon>
        <taxon>Stramenopiles</taxon>
        <taxon>Ochrophyta</taxon>
        <taxon>Bacillariophyta</taxon>
        <taxon>Coscinodiscophyceae</taxon>
        <taxon>Thalassiosirophycidae</taxon>
        <taxon>Stephanodiscales</taxon>
        <taxon>Stephanodiscaceae</taxon>
        <taxon>Stephanodiscus</taxon>
    </lineage>
</organism>
<feature type="compositionally biased region" description="Acidic residues" evidence="1">
    <location>
        <begin position="219"/>
        <end position="229"/>
    </location>
</feature>
<gene>
    <name evidence="2" type="ORF">ACHAW5_008067</name>
</gene>
<dbReference type="AlphaFoldDB" id="A0ABD3Q028"/>
<evidence type="ECO:0000313" key="3">
    <source>
        <dbReference type="Proteomes" id="UP001530315"/>
    </source>
</evidence>
<protein>
    <submittedName>
        <fullName evidence="2">Uncharacterized protein</fullName>
    </submittedName>
</protein>
<name>A0ABD3Q028_9STRA</name>
<accession>A0ABD3Q028</accession>
<evidence type="ECO:0000313" key="2">
    <source>
        <dbReference type="EMBL" id="KAL3793720.1"/>
    </source>
</evidence>